<sequence length="80" mass="9552">MKKQKTSYILVKYRNCSPQPFVAKKEIPFEIKLAARLALDEIIYNGNKARLESKINEAIDMNNREKFEQLSKHYEPYTWE</sequence>
<evidence type="ECO:0000313" key="2">
    <source>
        <dbReference type="EMBL" id="MBB6454645.1"/>
    </source>
</evidence>
<evidence type="ECO:0000259" key="1">
    <source>
        <dbReference type="SMART" id="SM00914"/>
    </source>
</evidence>
<dbReference type="EMBL" id="JACHGH010000011">
    <property type="protein sequence ID" value="MBB6454645.1"/>
    <property type="molecule type" value="Genomic_DNA"/>
</dbReference>
<evidence type="ECO:0000313" key="3">
    <source>
        <dbReference type="Proteomes" id="UP000581688"/>
    </source>
</evidence>
<dbReference type="Proteomes" id="UP000581688">
    <property type="component" value="Unassembled WGS sequence"/>
</dbReference>
<organism evidence="2 3">
    <name type="scientific">Salirhabdus euzebyi</name>
    <dbReference type="NCBI Taxonomy" id="394506"/>
    <lineage>
        <taxon>Bacteria</taxon>
        <taxon>Bacillati</taxon>
        <taxon>Bacillota</taxon>
        <taxon>Bacilli</taxon>
        <taxon>Bacillales</taxon>
        <taxon>Bacillaceae</taxon>
        <taxon>Salirhabdus</taxon>
    </lineage>
</organism>
<dbReference type="Gene3D" id="4.10.810.10">
    <property type="entry name" value="Virus Scaffolding Protein, Chain A"/>
    <property type="match status" value="1"/>
</dbReference>
<gene>
    <name evidence="2" type="ORF">HNQ94_003134</name>
</gene>
<proteinExistence type="predicted"/>
<dbReference type="AlphaFoldDB" id="A0A841Q8D1"/>
<dbReference type="InterPro" id="IPR014957">
    <property type="entry name" value="IDEAL_dom"/>
</dbReference>
<reference evidence="2 3" key="1">
    <citation type="submission" date="2020-08" db="EMBL/GenBank/DDBJ databases">
        <title>Genomic Encyclopedia of Type Strains, Phase IV (KMG-IV): sequencing the most valuable type-strain genomes for metagenomic binning, comparative biology and taxonomic classification.</title>
        <authorList>
            <person name="Goeker M."/>
        </authorList>
    </citation>
    <scope>NUCLEOTIDE SEQUENCE [LARGE SCALE GENOMIC DNA]</scope>
    <source>
        <strain evidence="2 3">DSM 19612</strain>
    </source>
</reference>
<dbReference type="SMART" id="SM00914">
    <property type="entry name" value="IDEAL"/>
    <property type="match status" value="1"/>
</dbReference>
<dbReference type="RefSeq" id="WP_174497147.1">
    <property type="nucleotide sequence ID" value="NZ_CADDWK010000012.1"/>
</dbReference>
<dbReference type="Pfam" id="PF08858">
    <property type="entry name" value="IDEAL"/>
    <property type="match status" value="1"/>
</dbReference>
<dbReference type="InterPro" id="IPR027393">
    <property type="entry name" value="Virus_scaffolding_prot_C"/>
</dbReference>
<protein>
    <submittedName>
        <fullName evidence="2">Uncharacterized protein YpiB (UPF0302 family)</fullName>
    </submittedName>
</protein>
<feature type="domain" description="IDEAL" evidence="1">
    <location>
        <begin position="38"/>
        <end position="74"/>
    </location>
</feature>
<name>A0A841Q8D1_9BACI</name>
<keyword evidence="3" id="KW-1185">Reference proteome</keyword>
<comment type="caution">
    <text evidence="2">The sequence shown here is derived from an EMBL/GenBank/DDBJ whole genome shotgun (WGS) entry which is preliminary data.</text>
</comment>
<accession>A0A841Q8D1</accession>